<reference evidence="2" key="1">
    <citation type="submission" date="2021-06" db="EMBL/GenBank/DDBJ databases">
        <authorList>
            <person name="Kallberg Y."/>
            <person name="Tangrot J."/>
            <person name="Rosling A."/>
        </authorList>
    </citation>
    <scope>NUCLEOTIDE SEQUENCE</scope>
    <source>
        <strain evidence="2">BR232B</strain>
    </source>
</reference>
<feature type="non-terminal residue" evidence="2">
    <location>
        <position position="729"/>
    </location>
</feature>
<dbReference type="AlphaFoldDB" id="A0A9N9E375"/>
<evidence type="ECO:0000313" key="2">
    <source>
        <dbReference type="EMBL" id="CAG8662467.1"/>
    </source>
</evidence>
<protein>
    <submittedName>
        <fullName evidence="2">9705_t:CDS:1</fullName>
    </submittedName>
</protein>
<feature type="region of interest" description="Disordered" evidence="1">
    <location>
        <begin position="185"/>
        <end position="219"/>
    </location>
</feature>
<accession>A0A9N9E375</accession>
<feature type="compositionally biased region" description="Polar residues" evidence="1">
    <location>
        <begin position="205"/>
        <end position="215"/>
    </location>
</feature>
<evidence type="ECO:0000313" key="3">
    <source>
        <dbReference type="Proteomes" id="UP000789739"/>
    </source>
</evidence>
<keyword evidence="3" id="KW-1185">Reference proteome</keyword>
<gene>
    <name evidence="2" type="ORF">PBRASI_LOCUS10859</name>
</gene>
<evidence type="ECO:0000256" key="1">
    <source>
        <dbReference type="SAM" id="MobiDB-lite"/>
    </source>
</evidence>
<dbReference type="OrthoDB" id="10382245at2759"/>
<name>A0A9N9E375_9GLOM</name>
<dbReference type="Proteomes" id="UP000789739">
    <property type="component" value="Unassembled WGS sequence"/>
</dbReference>
<proteinExistence type="predicted"/>
<sequence>MTDSTTTEVTITINENANPVDANGKEWTMEEWQEYQEMHRIYHEILDNHASKQEYHNNWACSQCYPVTSKRLLQQSENFKWFKISAKILKLNVTQNAAIYMDEIDWNGDLSDRRTKAYRLLILCGFLQYPVNWVTAVDVTLYALQHEKPYPNFKSEYLPIIPRDKKDEMYTDAIERVYRKNPQHLKGKYRPKGRNVTPPPLVITKPTSPFSGQRPTTREEAEQEYLEESSRITTVTSESVNHPFSEAVRLADVRFQLFLKYQQMSPEELHEMEITIERLQQNWRNVVQNRYTHYWLSMGRNMIITRIRYLWYGVISIETCQADIRQKIITAPAPRFMGTRQAKKINALLRQLQSYGTLENYLDSYDEIIRQAQTAIAANKHTVYTMGRSMIFLMQRHLLTKQMLYEHCSLKIIMIITNHGDVRFTTSSTRDRTHEIMQAIDYFKSIPISEMTQDQAIRVRIISDCLDWLEIPLQGDKWQQLLRWVDKLLPQPEEKYINTPPSPLSEDIEEANSFEEIGKADSPEKTELLIDQEIGFPNNQDSDALTSIIQPIEVPKEIIQNMPQMDTADLTKILGAVKDAFKDIQMPNQRIDEYQIPFVPGRDDPLAYLELLEARFRLNGVKTFDQRKDILLGVYQGQMKDWLEKQLGNNALGDKITSWAGETDDVLEDSSFKKQFLEKFMTPLLQRKMRQQLKNLTLNPNETVDAFVSRMHRLHKSLGINPSENELVQ</sequence>
<dbReference type="EMBL" id="CAJVPI010003811">
    <property type="protein sequence ID" value="CAG8662467.1"/>
    <property type="molecule type" value="Genomic_DNA"/>
</dbReference>
<organism evidence="2 3">
    <name type="scientific">Paraglomus brasilianum</name>
    <dbReference type="NCBI Taxonomy" id="144538"/>
    <lineage>
        <taxon>Eukaryota</taxon>
        <taxon>Fungi</taxon>
        <taxon>Fungi incertae sedis</taxon>
        <taxon>Mucoromycota</taxon>
        <taxon>Glomeromycotina</taxon>
        <taxon>Glomeromycetes</taxon>
        <taxon>Paraglomerales</taxon>
        <taxon>Paraglomeraceae</taxon>
        <taxon>Paraglomus</taxon>
    </lineage>
</organism>
<comment type="caution">
    <text evidence="2">The sequence shown here is derived from an EMBL/GenBank/DDBJ whole genome shotgun (WGS) entry which is preliminary data.</text>
</comment>